<organism evidence="1 2">
    <name type="scientific">Sphingomonas desiccabilis</name>
    <dbReference type="NCBI Taxonomy" id="429134"/>
    <lineage>
        <taxon>Bacteria</taxon>
        <taxon>Pseudomonadati</taxon>
        <taxon>Pseudomonadota</taxon>
        <taxon>Alphaproteobacteria</taxon>
        <taxon>Sphingomonadales</taxon>
        <taxon>Sphingomonadaceae</taxon>
        <taxon>Sphingomonas</taxon>
    </lineage>
</organism>
<sequence>MADAGDPIVRYVDPSDGMRYSVRRRSDGAFQVVHDGATLEDGSQPYWLEDRVLSGIYGTAELAEAELIRVTGGQWEREEGPEAPK</sequence>
<keyword evidence="2" id="KW-1185">Reference proteome</keyword>
<proteinExistence type="predicted"/>
<dbReference type="AlphaFoldDB" id="A0A4Q2IX97"/>
<protein>
    <submittedName>
        <fullName evidence="1">Uncharacterized protein</fullName>
    </submittedName>
</protein>
<comment type="caution">
    <text evidence="1">The sequence shown here is derived from an EMBL/GenBank/DDBJ whole genome shotgun (WGS) entry which is preliminary data.</text>
</comment>
<accession>A0A4Q2IX97</accession>
<evidence type="ECO:0000313" key="2">
    <source>
        <dbReference type="Proteomes" id="UP000292347"/>
    </source>
</evidence>
<name>A0A4Q2IX97_9SPHN</name>
<dbReference type="EMBL" id="SDPT01000001">
    <property type="protein sequence ID" value="RXZ35106.1"/>
    <property type="molecule type" value="Genomic_DNA"/>
</dbReference>
<evidence type="ECO:0000313" key="1">
    <source>
        <dbReference type="EMBL" id="RXZ35106.1"/>
    </source>
</evidence>
<reference evidence="1 2" key="1">
    <citation type="submission" date="2019-01" db="EMBL/GenBank/DDBJ databases">
        <title>Sphingomonas mucosissima sp. nov. and Sphingomonas desiccabilis sp. nov., from biological soil crusts in the Colorado Plateau, USA.</title>
        <authorList>
            <person name="Zhu D."/>
        </authorList>
    </citation>
    <scope>NUCLEOTIDE SEQUENCE [LARGE SCALE GENOMIC DNA]</scope>
    <source>
        <strain evidence="1 2">CP1D</strain>
    </source>
</reference>
<gene>
    <name evidence="1" type="ORF">EO081_05545</name>
</gene>
<dbReference type="Proteomes" id="UP000292347">
    <property type="component" value="Unassembled WGS sequence"/>
</dbReference>